<evidence type="ECO:0000259" key="15">
    <source>
        <dbReference type="Pfam" id="PF00593"/>
    </source>
</evidence>
<evidence type="ECO:0000256" key="5">
    <source>
        <dbReference type="ARBA" id="ARBA00022692"/>
    </source>
</evidence>
<evidence type="ECO:0000256" key="13">
    <source>
        <dbReference type="RuleBase" id="RU003357"/>
    </source>
</evidence>
<dbReference type="InterPro" id="IPR000531">
    <property type="entry name" value="Beta-barrel_TonB"/>
</dbReference>
<evidence type="ECO:0000256" key="6">
    <source>
        <dbReference type="ARBA" id="ARBA00022729"/>
    </source>
</evidence>
<dbReference type="AlphaFoldDB" id="A0A6A1R022"/>
<dbReference type="RefSeq" id="WP_151045647.1">
    <property type="nucleotide sequence ID" value="NZ_VZOT01000013.1"/>
</dbReference>
<keyword evidence="6" id="KW-0732">Signal</keyword>
<feature type="domain" description="TonB-dependent receptor-like beta-barrel" evidence="15">
    <location>
        <begin position="781"/>
        <end position="1051"/>
    </location>
</feature>
<keyword evidence="4 11" id="KW-1134">Transmembrane beta strand</keyword>
<dbReference type="Gene3D" id="2.170.130.10">
    <property type="entry name" value="TonB-dependent receptor, plug domain"/>
    <property type="match status" value="1"/>
</dbReference>
<evidence type="ECO:0000256" key="11">
    <source>
        <dbReference type="PROSITE-ProRule" id="PRU01360"/>
    </source>
</evidence>
<dbReference type="GO" id="GO:0015344">
    <property type="term" value="F:siderophore uptake transmembrane transporter activity"/>
    <property type="evidence" value="ECO:0007669"/>
    <property type="project" value="TreeGrafter"/>
</dbReference>
<dbReference type="PANTHER" id="PTHR30069:SF41">
    <property type="entry name" value="HEME_HEMOPEXIN UTILIZATION PROTEIN C"/>
    <property type="match status" value="1"/>
</dbReference>
<dbReference type="EMBL" id="VZOT01000013">
    <property type="protein sequence ID" value="KAB0585551.1"/>
    <property type="molecule type" value="Genomic_DNA"/>
</dbReference>
<sequence length="1080" mass="120855">MTVFTKMRENAEINRNHYYFDACSGVLRKQYLSTAVALACWSMGAAYAQEQGAVKEWRAPAVSAREHAQSTQEPAATAKTMQEVTVSGERTRDEKGRDDVYDKNVTTVYQGREELQRFQTTNPGDVFKGMNGVYSMDTRGSQSITPNIRGLTGEGRVPLTIDGTEQSTNIWLHFFGAGNRSYADPAMFRSIEVEKGPSLSRGIKSGIGGAVNIRTIEPSDIIPEGKNFGIELKADTSSNSSKPRFDANSAYGKDYRNIPGAIRYEVNNVSPFSENPRNKSGDVFDFDSKSGMLAIAGRNEMTDFLVSYSKRTQGNYYAGKKNADKYAGHDYLDKSSTDVLIPNVTKLYGAGDEVYNTASETKTTLLKNNWYLPNAQKIGLSFMRNDMNFGETTPGTSVLMMQYRESYEHQYPNLDFSKEKRFVIEGPHSDMKVDRYKLDYEIKPEDSKWLNLEASLWHTKTSGIRHQTGISPYMLDMDDATYRRLKIVDQLANDPNFDPSLLPPGFMDHDGTIVSRGRQWTSHDRTGLDLSNQIKLADNLQLMVGVNYQREKLNDRIQETKLSMASGGLGIDGSTVHASTDFFGPRSGERKEYSATMNLSYQPTPWLTLTAGTRYMRYTGKDTGKIKYSGTMRKKTGVKLNYLEAMNAEDMAKDADLARKNADAWNKITQADWDAFNNGVMTPNFQAVQDIGDAIKAFRAGREPYGNGISMFWRHAAIIPVINGKPDSSKNPFASGEIDINENVDRLTYDSKLQVVNTGEQIKKIQYNGEEDVYEQLDASQAWKNEADQSGHAWSPVLSATARIGKFGTGFARYAQTTRFPSIYELTSSSVVDGAGTLGTLAVNGASKPERSTNFEIGYAHNLAQFFPSLALADARISYYNTEIKDFIDRTAYMDTIQFDKKKTQGIELQSRFDSGRFFGGLGGTYRLKQEICDKDFASSMDPFYNRIPTCVEGGFPGSYSGMSLQPKYSINMELGTRLLNERLQIGWRGTYHTGAENKQLNGLLSNADIQKVWFRGGIDALYWKSVMLHDLYASFQMSKKVAFNLNIINLTDQYYMDPMSKNVMPGPGRTITAGMTIKF</sequence>
<organism evidence="17">
    <name type="scientific">Comamonas kerstersii</name>
    <dbReference type="NCBI Taxonomy" id="225992"/>
    <lineage>
        <taxon>Bacteria</taxon>
        <taxon>Pseudomonadati</taxon>
        <taxon>Pseudomonadota</taxon>
        <taxon>Betaproteobacteria</taxon>
        <taxon>Burkholderiales</taxon>
        <taxon>Comamonadaceae</taxon>
        <taxon>Comamonas</taxon>
    </lineage>
</organism>
<keyword evidence="5 11" id="KW-0812">Transmembrane</keyword>
<dbReference type="GO" id="GO:0009279">
    <property type="term" value="C:cell outer membrane"/>
    <property type="evidence" value="ECO:0007669"/>
    <property type="project" value="UniProtKB-SubCell"/>
</dbReference>
<dbReference type="InterPro" id="IPR039426">
    <property type="entry name" value="TonB-dep_rcpt-like"/>
</dbReference>
<reference evidence="17" key="1">
    <citation type="submission" date="2019-09" db="EMBL/GenBank/DDBJ databases">
        <title>Draft genome sequences of 48 bacterial type strains from the CCUG.</title>
        <authorList>
            <person name="Tunovic T."/>
            <person name="Pineiro-Iglesias B."/>
            <person name="Unosson C."/>
            <person name="Inganas E."/>
            <person name="Ohlen M."/>
            <person name="Cardew S."/>
            <person name="Jensie-Markopoulos S."/>
            <person name="Salva-Serra F."/>
            <person name="Jaen-Luchoro D."/>
            <person name="Karlsson R."/>
            <person name="Svensson-Stadler L."/>
            <person name="Chun J."/>
            <person name="Moore E."/>
        </authorList>
    </citation>
    <scope>NUCLEOTIDE SEQUENCE</scope>
    <source>
        <strain evidence="17">CCUG 15333</strain>
    </source>
</reference>
<feature type="compositionally biased region" description="Polar residues" evidence="14">
    <location>
        <begin position="69"/>
        <end position="85"/>
    </location>
</feature>
<evidence type="ECO:0000256" key="2">
    <source>
        <dbReference type="ARBA" id="ARBA00009810"/>
    </source>
</evidence>
<evidence type="ECO:0000313" key="17">
    <source>
        <dbReference type="EMBL" id="KAB0585551.1"/>
    </source>
</evidence>
<dbReference type="PANTHER" id="PTHR30069">
    <property type="entry name" value="TONB-DEPENDENT OUTER MEMBRANE RECEPTOR"/>
    <property type="match status" value="1"/>
</dbReference>
<dbReference type="InterPro" id="IPR036942">
    <property type="entry name" value="Beta-barrel_TonB_sf"/>
</dbReference>
<evidence type="ECO:0000256" key="7">
    <source>
        <dbReference type="ARBA" id="ARBA00023077"/>
    </source>
</evidence>
<keyword evidence="10 11" id="KW-0998">Cell outer membrane</keyword>
<accession>A0A6A1R022</accession>
<dbReference type="PROSITE" id="PS01156">
    <property type="entry name" value="TONB_DEPENDENT_REC_2"/>
    <property type="match status" value="1"/>
</dbReference>
<dbReference type="GO" id="GO:0044718">
    <property type="term" value="P:siderophore transmembrane transport"/>
    <property type="evidence" value="ECO:0007669"/>
    <property type="project" value="TreeGrafter"/>
</dbReference>
<evidence type="ECO:0000256" key="1">
    <source>
        <dbReference type="ARBA" id="ARBA00004571"/>
    </source>
</evidence>
<evidence type="ECO:0000256" key="4">
    <source>
        <dbReference type="ARBA" id="ARBA00022452"/>
    </source>
</evidence>
<dbReference type="InterPro" id="IPR012910">
    <property type="entry name" value="Plug_dom"/>
</dbReference>
<comment type="similarity">
    <text evidence="2 11 13">Belongs to the TonB-dependent receptor family.</text>
</comment>
<feature type="domain" description="TonB-dependent receptor plug" evidence="16">
    <location>
        <begin position="111"/>
        <end position="210"/>
    </location>
</feature>
<protein>
    <submittedName>
        <fullName evidence="17">TonB-dependent receptor plug domain-containing protein</fullName>
    </submittedName>
</protein>
<comment type="caution">
    <text evidence="17">The sequence shown here is derived from an EMBL/GenBank/DDBJ whole genome shotgun (WGS) entry which is preliminary data.</text>
</comment>
<keyword evidence="7 13" id="KW-0798">TonB box</keyword>
<gene>
    <name evidence="17" type="ORF">F7P80_14170</name>
</gene>
<dbReference type="PROSITE" id="PS52016">
    <property type="entry name" value="TONB_DEPENDENT_REC_3"/>
    <property type="match status" value="1"/>
</dbReference>
<evidence type="ECO:0000256" key="9">
    <source>
        <dbReference type="ARBA" id="ARBA00023170"/>
    </source>
</evidence>
<evidence type="ECO:0000256" key="10">
    <source>
        <dbReference type="ARBA" id="ARBA00023237"/>
    </source>
</evidence>
<dbReference type="Pfam" id="PF00593">
    <property type="entry name" value="TonB_dep_Rec_b-barrel"/>
    <property type="match status" value="1"/>
</dbReference>
<dbReference type="Pfam" id="PF07715">
    <property type="entry name" value="Plug"/>
    <property type="match status" value="1"/>
</dbReference>
<evidence type="ECO:0000256" key="12">
    <source>
        <dbReference type="PROSITE-ProRule" id="PRU10144"/>
    </source>
</evidence>
<evidence type="ECO:0000256" key="8">
    <source>
        <dbReference type="ARBA" id="ARBA00023136"/>
    </source>
</evidence>
<evidence type="ECO:0000259" key="16">
    <source>
        <dbReference type="Pfam" id="PF07715"/>
    </source>
</evidence>
<dbReference type="SUPFAM" id="SSF56935">
    <property type="entry name" value="Porins"/>
    <property type="match status" value="1"/>
</dbReference>
<name>A0A6A1R022_9BURK</name>
<dbReference type="InterPro" id="IPR037066">
    <property type="entry name" value="Plug_dom_sf"/>
</dbReference>
<evidence type="ECO:0000256" key="3">
    <source>
        <dbReference type="ARBA" id="ARBA00022448"/>
    </source>
</evidence>
<keyword evidence="8 11" id="KW-0472">Membrane</keyword>
<comment type="subcellular location">
    <subcellularLocation>
        <location evidence="1 11">Cell outer membrane</location>
        <topology evidence="1 11">Multi-pass membrane protein</topology>
    </subcellularLocation>
</comment>
<dbReference type="InterPro" id="IPR010917">
    <property type="entry name" value="TonB_rcpt_CS"/>
</dbReference>
<keyword evidence="9 17" id="KW-0675">Receptor</keyword>
<evidence type="ECO:0000256" key="14">
    <source>
        <dbReference type="SAM" id="MobiDB-lite"/>
    </source>
</evidence>
<feature type="region of interest" description="Disordered" evidence="14">
    <location>
        <begin position="62"/>
        <end position="97"/>
    </location>
</feature>
<proteinExistence type="inferred from homology"/>
<feature type="short sequence motif" description="TonB C-terminal box" evidence="12">
    <location>
        <begin position="1063"/>
        <end position="1080"/>
    </location>
</feature>
<keyword evidence="3 11" id="KW-0813">Transport</keyword>
<dbReference type="Gene3D" id="2.40.170.20">
    <property type="entry name" value="TonB-dependent receptor, beta-barrel domain"/>
    <property type="match status" value="2"/>
</dbReference>